<dbReference type="HOGENOM" id="CLU_080841_0_1_11"/>
<keyword evidence="3" id="KW-1185">Reference proteome</keyword>
<reference evidence="2 3" key="1">
    <citation type="submission" date="2013-08" db="EMBL/GenBank/DDBJ databases">
        <authorList>
            <consortium name="DOE Joint Genome Institute"/>
            <person name="Eisen J."/>
            <person name="Huntemann M."/>
            <person name="Han J."/>
            <person name="Chen A."/>
            <person name="Kyrpides N."/>
            <person name="Mavromatis K."/>
            <person name="Markowitz V."/>
            <person name="Palaniappan K."/>
            <person name="Ivanova N."/>
            <person name="Schaumberg A."/>
            <person name="Pati A."/>
            <person name="Liolios K."/>
            <person name="Nordberg H.P."/>
            <person name="Cantor M.N."/>
            <person name="Hua S.X."/>
            <person name="Woyke T."/>
        </authorList>
    </citation>
    <scope>NUCLEOTIDE SEQUENCE [LARGE SCALE GENOMIC DNA]</scope>
    <source>
        <strain evidence="2 3">DSM 44927</strain>
    </source>
</reference>
<dbReference type="InterPro" id="IPR014457">
    <property type="entry name" value="UCP010260"/>
</dbReference>
<proteinExistence type="predicted"/>
<feature type="domain" description="DUF1990" evidence="1">
    <location>
        <begin position="5"/>
        <end position="155"/>
    </location>
</feature>
<dbReference type="PIRSF" id="PIRSF010260">
    <property type="entry name" value="UCP010260"/>
    <property type="match status" value="1"/>
</dbReference>
<comment type="caution">
    <text evidence="2">The sequence shown here is derived from an EMBL/GenBank/DDBJ whole genome shotgun (WGS) entry which is preliminary data.</text>
</comment>
<protein>
    <recommendedName>
        <fullName evidence="1">DUF1990 domain-containing protein</fullName>
    </recommendedName>
</protein>
<dbReference type="PANTHER" id="PTHR34202">
    <property type="entry name" value="UPF0548 PROTEIN"/>
    <property type="match status" value="1"/>
</dbReference>
<dbReference type="InterPro" id="IPR018960">
    <property type="entry name" value="DUF1990"/>
</dbReference>
<dbReference type="AlphaFoldDB" id="W9DZP5"/>
<gene>
    <name evidence="2" type="ORF">ActroDRAFT_0086</name>
</gene>
<sequence length="187" mass="20397">MAEFSYPEVGATRDGGPLPAGYKHVKYRAQVGRGRDAFEQASSMVLEWRMHAALHLRPRPERPRAEPGSRVQLALGPIRAQCAVVWALDEPRRRGFAYGTLPGHPECGEEAFLIEWDDHDDVWLTITVFSTGAAWYTRAIGPLVPWFQRLYAVCCAAVVRRAANSAGSAGGAGEHCATGARAEHDGA</sequence>
<evidence type="ECO:0000259" key="1">
    <source>
        <dbReference type="Pfam" id="PF09348"/>
    </source>
</evidence>
<dbReference type="EMBL" id="AZAN01000001">
    <property type="protein sequence ID" value="ETA71065.1"/>
    <property type="molecule type" value="Genomic_DNA"/>
</dbReference>
<evidence type="ECO:0000313" key="3">
    <source>
        <dbReference type="Proteomes" id="UP000019485"/>
    </source>
</evidence>
<dbReference type="Pfam" id="PF09348">
    <property type="entry name" value="DUF1990"/>
    <property type="match status" value="1"/>
</dbReference>
<dbReference type="Proteomes" id="UP000019485">
    <property type="component" value="Unassembled WGS sequence"/>
</dbReference>
<name>W9DZP5_9ACTN</name>
<dbReference type="PANTHER" id="PTHR34202:SF1">
    <property type="entry name" value="UPF0548 PROTEIN"/>
    <property type="match status" value="1"/>
</dbReference>
<evidence type="ECO:0000313" key="2">
    <source>
        <dbReference type="EMBL" id="ETA71065.1"/>
    </source>
</evidence>
<dbReference type="OrthoDB" id="120660at2"/>
<organism evidence="2 3">
    <name type="scientific">Actinospica robiniae DSM 44927</name>
    <dbReference type="NCBI Taxonomy" id="479430"/>
    <lineage>
        <taxon>Bacteria</taxon>
        <taxon>Bacillati</taxon>
        <taxon>Actinomycetota</taxon>
        <taxon>Actinomycetes</taxon>
        <taxon>Catenulisporales</taxon>
        <taxon>Actinospicaceae</taxon>
        <taxon>Actinospica</taxon>
    </lineage>
</organism>
<dbReference type="RefSeq" id="WP_051450070.1">
    <property type="nucleotide sequence ID" value="NZ_KI632511.1"/>
</dbReference>
<accession>W9DZP5</accession>